<evidence type="ECO:0000256" key="3">
    <source>
        <dbReference type="ARBA" id="ARBA00022679"/>
    </source>
</evidence>
<dbReference type="STRING" id="759273.H1V4R7"/>
<evidence type="ECO:0000313" key="6">
    <source>
        <dbReference type="Proteomes" id="UP000007174"/>
    </source>
</evidence>
<dbReference type="Pfam" id="PF00109">
    <property type="entry name" value="ketoacyl-synt"/>
    <property type="match status" value="1"/>
</dbReference>
<evidence type="ECO:0000259" key="4">
    <source>
        <dbReference type="PROSITE" id="PS52004"/>
    </source>
</evidence>
<dbReference type="GO" id="GO:0006633">
    <property type="term" value="P:fatty acid biosynthetic process"/>
    <property type="evidence" value="ECO:0007669"/>
    <property type="project" value="InterPro"/>
</dbReference>
<dbReference type="EMBL" id="CACQ02001448">
    <property type="protein sequence ID" value="CCF35219.1"/>
    <property type="molecule type" value="Genomic_DNA"/>
</dbReference>
<sequence length="329" mass="35521">MDTGPSLGNGASFQQQEKIAIVGIGCRFPGKASSPSALWDLLSNPVDLSAPIPPWRFNKGGFYHRDASHHGTTNSMGSYLLEDDDVKMFDAQFFNIAPQEAESMDPQHRLLLEVVYEGLEDAGISLETTSGTTTSAYVGLMSADWQDLQLRDVDDAPRYLVTGGARSIASNRLSYFFNWHGPSETIDTACSSSLVAIHHAVQSLRSGEASMAVAAGSNLLLAPDMYVMTSNLNMLSSSGRCQMWSSDADGYARGEGVACVILKTLSSALAAGDHIYALIRETGVNQDGRTSGITMPSSAAQSRLIRDTYARAGLDLTREEDRCQFFEAH</sequence>
<dbReference type="HOGENOM" id="CLU_000022_16_2_1"/>
<dbReference type="GO" id="GO:0044550">
    <property type="term" value="P:secondary metabolite biosynthetic process"/>
    <property type="evidence" value="ECO:0007669"/>
    <property type="project" value="TreeGrafter"/>
</dbReference>
<name>H1V4R7_COLHI</name>
<accession>H1V4R7</accession>
<dbReference type="AlphaFoldDB" id="H1V4R7"/>
<evidence type="ECO:0000256" key="2">
    <source>
        <dbReference type="ARBA" id="ARBA00022553"/>
    </source>
</evidence>
<protein>
    <submittedName>
        <fullName evidence="5">Capsular polysaccharide biosynthesis fatty acid synthase</fullName>
    </submittedName>
</protein>
<dbReference type="InterPro" id="IPR050091">
    <property type="entry name" value="PKS_NRPS_Biosynth_Enz"/>
</dbReference>
<keyword evidence="3" id="KW-0808">Transferase</keyword>
<dbReference type="SUPFAM" id="SSF53901">
    <property type="entry name" value="Thiolase-like"/>
    <property type="match status" value="2"/>
</dbReference>
<dbReference type="eggNOG" id="KOG1202">
    <property type="taxonomic scope" value="Eukaryota"/>
</dbReference>
<dbReference type="VEuPathDB" id="FungiDB:CH63R_00144"/>
<dbReference type="Proteomes" id="UP000007174">
    <property type="component" value="Unassembled WGS sequence"/>
</dbReference>
<dbReference type="InterPro" id="IPR018201">
    <property type="entry name" value="Ketoacyl_synth_AS"/>
</dbReference>
<dbReference type="PANTHER" id="PTHR43775:SF20">
    <property type="entry name" value="HYBRID PKS-NRPS SYNTHETASE APDA"/>
    <property type="match status" value="1"/>
</dbReference>
<feature type="domain" description="Ketosynthase family 3 (KS3)" evidence="4">
    <location>
        <begin position="16"/>
        <end position="329"/>
    </location>
</feature>
<dbReference type="GO" id="GO:0004312">
    <property type="term" value="F:fatty acid synthase activity"/>
    <property type="evidence" value="ECO:0007669"/>
    <property type="project" value="TreeGrafter"/>
</dbReference>
<dbReference type="Pfam" id="PF02801">
    <property type="entry name" value="Ketoacyl-synt_C"/>
    <property type="match status" value="1"/>
</dbReference>
<evidence type="ECO:0000256" key="1">
    <source>
        <dbReference type="ARBA" id="ARBA00022450"/>
    </source>
</evidence>
<organism evidence="5 6">
    <name type="scientific">Colletotrichum higginsianum (strain IMI 349063)</name>
    <name type="common">Crucifer anthracnose fungus</name>
    <dbReference type="NCBI Taxonomy" id="759273"/>
    <lineage>
        <taxon>Eukaryota</taxon>
        <taxon>Fungi</taxon>
        <taxon>Dikarya</taxon>
        <taxon>Ascomycota</taxon>
        <taxon>Pezizomycotina</taxon>
        <taxon>Sordariomycetes</taxon>
        <taxon>Hypocreomycetidae</taxon>
        <taxon>Glomerellales</taxon>
        <taxon>Glomerellaceae</taxon>
        <taxon>Colletotrichum</taxon>
        <taxon>Colletotrichum destructivum species complex</taxon>
    </lineage>
</organism>
<dbReference type="Gene3D" id="3.40.47.10">
    <property type="match status" value="1"/>
</dbReference>
<dbReference type="InterPro" id="IPR014030">
    <property type="entry name" value="Ketoacyl_synth_N"/>
</dbReference>
<keyword evidence="1" id="KW-0596">Phosphopantetheine</keyword>
<dbReference type="InterPro" id="IPR014031">
    <property type="entry name" value="Ketoacyl_synth_C"/>
</dbReference>
<dbReference type="PANTHER" id="PTHR43775">
    <property type="entry name" value="FATTY ACID SYNTHASE"/>
    <property type="match status" value="1"/>
</dbReference>
<evidence type="ECO:0000313" key="5">
    <source>
        <dbReference type="EMBL" id="CCF35219.1"/>
    </source>
</evidence>
<dbReference type="InterPro" id="IPR016039">
    <property type="entry name" value="Thiolase-like"/>
</dbReference>
<dbReference type="PROSITE" id="PS52004">
    <property type="entry name" value="KS3_2"/>
    <property type="match status" value="1"/>
</dbReference>
<dbReference type="PROSITE" id="PS00606">
    <property type="entry name" value="KS3_1"/>
    <property type="match status" value="1"/>
</dbReference>
<dbReference type="GO" id="GO:0004315">
    <property type="term" value="F:3-oxoacyl-[acyl-carrier-protein] synthase activity"/>
    <property type="evidence" value="ECO:0007669"/>
    <property type="project" value="InterPro"/>
</dbReference>
<proteinExistence type="predicted"/>
<dbReference type="SMART" id="SM00825">
    <property type="entry name" value="PKS_KS"/>
    <property type="match status" value="1"/>
</dbReference>
<dbReference type="CDD" id="cd00833">
    <property type="entry name" value="PKS"/>
    <property type="match status" value="1"/>
</dbReference>
<feature type="non-terminal residue" evidence="5">
    <location>
        <position position="329"/>
    </location>
</feature>
<keyword evidence="2" id="KW-0597">Phosphoprotein</keyword>
<gene>
    <name evidence="5" type="ORF">CH063_07050</name>
</gene>
<reference evidence="6" key="1">
    <citation type="journal article" date="2012" name="Nat. Genet.">
        <title>Lifestyle transitions in plant pathogenic Colletotrichum fungi deciphered by genome and transcriptome analyses.</title>
        <authorList>
            <person name="O'Connell R.J."/>
            <person name="Thon M.R."/>
            <person name="Hacquard S."/>
            <person name="Amyotte S.G."/>
            <person name="Kleemann J."/>
            <person name="Torres M.F."/>
            <person name="Damm U."/>
            <person name="Buiate E.A."/>
            <person name="Epstein L."/>
            <person name="Alkan N."/>
            <person name="Altmueller J."/>
            <person name="Alvarado-Balderrama L."/>
            <person name="Bauser C.A."/>
            <person name="Becker C."/>
            <person name="Birren B.W."/>
            <person name="Chen Z."/>
            <person name="Choi J."/>
            <person name="Crouch J.A."/>
            <person name="Duvick J.P."/>
            <person name="Farman M.A."/>
            <person name="Gan P."/>
            <person name="Heiman D."/>
            <person name="Henrissat B."/>
            <person name="Howard R.J."/>
            <person name="Kabbage M."/>
            <person name="Koch C."/>
            <person name="Kracher B."/>
            <person name="Kubo Y."/>
            <person name="Law A.D."/>
            <person name="Lebrun M.-H."/>
            <person name="Lee Y.-H."/>
            <person name="Miyara I."/>
            <person name="Moore N."/>
            <person name="Neumann U."/>
            <person name="Nordstroem K."/>
            <person name="Panaccione D.G."/>
            <person name="Panstruga R."/>
            <person name="Place M."/>
            <person name="Proctor R.H."/>
            <person name="Prusky D."/>
            <person name="Rech G."/>
            <person name="Reinhardt R."/>
            <person name="Rollins J.A."/>
            <person name="Rounsley S."/>
            <person name="Schardl C.L."/>
            <person name="Schwartz D.C."/>
            <person name="Shenoy N."/>
            <person name="Shirasu K."/>
            <person name="Sikhakolli U.R."/>
            <person name="Stueber K."/>
            <person name="Sukno S.A."/>
            <person name="Sweigard J.A."/>
            <person name="Takano Y."/>
            <person name="Takahara H."/>
            <person name="Trail F."/>
            <person name="van der Does H.C."/>
            <person name="Voll L.M."/>
            <person name="Will I."/>
            <person name="Young S."/>
            <person name="Zeng Q."/>
            <person name="Zhang J."/>
            <person name="Zhou S."/>
            <person name="Dickman M.B."/>
            <person name="Schulze-Lefert P."/>
            <person name="Ver Loren van Themaat E."/>
            <person name="Ma L.-J."/>
            <person name="Vaillancourt L.J."/>
        </authorList>
    </citation>
    <scope>NUCLEOTIDE SEQUENCE [LARGE SCALE GENOMIC DNA]</scope>
    <source>
        <strain evidence="6">IMI 349063</strain>
    </source>
</reference>
<dbReference type="InterPro" id="IPR020841">
    <property type="entry name" value="PKS_Beta-ketoAc_synthase_dom"/>
</dbReference>